<keyword evidence="2 5" id="KW-0812">Transmembrane</keyword>
<dbReference type="Proteomes" id="UP001264519">
    <property type="component" value="Unassembled WGS sequence"/>
</dbReference>
<comment type="subcellular location">
    <subcellularLocation>
        <location evidence="1">Membrane</location>
        <topology evidence="1">Multi-pass membrane protein</topology>
    </subcellularLocation>
</comment>
<accession>A0ABU1FZ81</accession>
<evidence type="ECO:0000256" key="2">
    <source>
        <dbReference type="ARBA" id="ARBA00022692"/>
    </source>
</evidence>
<keyword evidence="7" id="KW-0436">Ligase</keyword>
<dbReference type="PANTHER" id="PTHR37422:SF13">
    <property type="entry name" value="LIPOPOLYSACCHARIDE BIOSYNTHESIS PROTEIN PA4999-RELATED"/>
    <property type="match status" value="1"/>
</dbReference>
<keyword evidence="4 5" id="KW-0472">Membrane</keyword>
<reference evidence="7 8" key="1">
    <citation type="submission" date="2023-04" db="EMBL/GenBank/DDBJ databases">
        <title>A long-awaited taxogenomic arrangement of the family Halomonadaceae.</title>
        <authorList>
            <person name="De La Haba R."/>
            <person name="Chuvochina M."/>
            <person name="Wittouck S."/>
            <person name="Arahal D.R."/>
            <person name="Sanchez-Porro C."/>
            <person name="Hugenholtz P."/>
            <person name="Ventosa A."/>
        </authorList>
    </citation>
    <scope>NUCLEOTIDE SEQUENCE [LARGE SCALE GENOMIC DNA]</scope>
    <source>
        <strain evidence="7 8">DSM 23530</strain>
    </source>
</reference>
<protein>
    <submittedName>
        <fullName evidence="7">O-antigen ligase family protein</fullName>
    </submittedName>
</protein>
<keyword evidence="3 5" id="KW-1133">Transmembrane helix</keyword>
<dbReference type="InterPro" id="IPR051533">
    <property type="entry name" value="WaaL-like"/>
</dbReference>
<feature type="transmembrane region" description="Helical" evidence="5">
    <location>
        <begin position="198"/>
        <end position="217"/>
    </location>
</feature>
<feature type="transmembrane region" description="Helical" evidence="5">
    <location>
        <begin position="23"/>
        <end position="42"/>
    </location>
</feature>
<evidence type="ECO:0000256" key="1">
    <source>
        <dbReference type="ARBA" id="ARBA00004141"/>
    </source>
</evidence>
<dbReference type="PANTHER" id="PTHR37422">
    <property type="entry name" value="TEICHURONIC ACID BIOSYNTHESIS PROTEIN TUAE"/>
    <property type="match status" value="1"/>
</dbReference>
<dbReference type="GO" id="GO:0016874">
    <property type="term" value="F:ligase activity"/>
    <property type="evidence" value="ECO:0007669"/>
    <property type="project" value="UniProtKB-KW"/>
</dbReference>
<feature type="transmembrane region" description="Helical" evidence="5">
    <location>
        <begin position="48"/>
        <end position="65"/>
    </location>
</feature>
<feature type="domain" description="O-antigen ligase-related" evidence="6">
    <location>
        <begin position="207"/>
        <end position="371"/>
    </location>
</feature>
<dbReference type="EMBL" id="JARWAK010000002">
    <property type="protein sequence ID" value="MDR5865929.1"/>
    <property type="molecule type" value="Genomic_DNA"/>
</dbReference>
<name>A0ABU1FZ81_9GAMM</name>
<evidence type="ECO:0000256" key="4">
    <source>
        <dbReference type="ARBA" id="ARBA00023136"/>
    </source>
</evidence>
<evidence type="ECO:0000259" key="6">
    <source>
        <dbReference type="Pfam" id="PF04932"/>
    </source>
</evidence>
<evidence type="ECO:0000256" key="5">
    <source>
        <dbReference type="SAM" id="Phobius"/>
    </source>
</evidence>
<feature type="transmembrane region" description="Helical" evidence="5">
    <location>
        <begin position="165"/>
        <end position="186"/>
    </location>
</feature>
<feature type="transmembrane region" description="Helical" evidence="5">
    <location>
        <begin position="361"/>
        <end position="380"/>
    </location>
</feature>
<evidence type="ECO:0000313" key="8">
    <source>
        <dbReference type="Proteomes" id="UP001264519"/>
    </source>
</evidence>
<dbReference type="Pfam" id="PF04932">
    <property type="entry name" value="Wzy_C"/>
    <property type="match status" value="1"/>
</dbReference>
<gene>
    <name evidence="7" type="ORF">QC818_03870</name>
</gene>
<feature type="transmembrane region" description="Helical" evidence="5">
    <location>
        <begin position="392"/>
        <end position="410"/>
    </location>
</feature>
<feature type="transmembrane region" description="Helical" evidence="5">
    <location>
        <begin position="72"/>
        <end position="93"/>
    </location>
</feature>
<comment type="caution">
    <text evidence="7">The sequence shown here is derived from an EMBL/GenBank/DDBJ whole genome shotgun (WGS) entry which is preliminary data.</text>
</comment>
<feature type="transmembrane region" description="Helical" evidence="5">
    <location>
        <begin position="416"/>
        <end position="438"/>
    </location>
</feature>
<sequence>MGHVPSPDIRVVRQFPERGFPTALLWLGLAATFLYATGRLAWPDIGQKAGTVMALLGLFAVLRWGRGLRASAPLWLLLAIVLSQLLTWGLGYLHHPQWLPDNPELDRMAKWFLFIGMAWWLGGSTRLTLWTWALAVPGLLLAAWLEGQGWQSWQRGLDGSRVDFGIHNAQHAAMLFGVAAMGLACFAPRALAAGRWAWGRRLAWGAMLVACLVGVVVTQTRGVWLALLAALLVVLLAWACLAGLARAGKGSGRRRFWAGALAASLVVSSLGAFFHDTVERRALAERAVVVSALQGDWENVPYSSVGVRLHSWRAALEWIAERPLVGWGGEGRSLVMEETEWLPTHIRQRFGHLHNTLLEVLVGYGLLGAGVIAVLAAWVARGTWLAWRGGAMPGDMALFGAGFFVFFMIANQFESYLAFWSGGYAFTLVMGGLVTHIWRWQAHSGRPVLGRRTDRSSG</sequence>
<dbReference type="RefSeq" id="WP_309651526.1">
    <property type="nucleotide sequence ID" value="NZ_JARWAK010000002.1"/>
</dbReference>
<proteinExistence type="predicted"/>
<evidence type="ECO:0000313" key="7">
    <source>
        <dbReference type="EMBL" id="MDR5865929.1"/>
    </source>
</evidence>
<organism evidence="7 8">
    <name type="scientific">Halomonas koreensis</name>
    <dbReference type="NCBI Taxonomy" id="245385"/>
    <lineage>
        <taxon>Bacteria</taxon>
        <taxon>Pseudomonadati</taxon>
        <taxon>Pseudomonadota</taxon>
        <taxon>Gammaproteobacteria</taxon>
        <taxon>Oceanospirillales</taxon>
        <taxon>Halomonadaceae</taxon>
        <taxon>Halomonas</taxon>
    </lineage>
</organism>
<evidence type="ECO:0000256" key="3">
    <source>
        <dbReference type="ARBA" id="ARBA00022989"/>
    </source>
</evidence>
<feature type="transmembrane region" description="Helical" evidence="5">
    <location>
        <begin position="223"/>
        <end position="244"/>
    </location>
</feature>
<keyword evidence="8" id="KW-1185">Reference proteome</keyword>
<dbReference type="InterPro" id="IPR007016">
    <property type="entry name" value="O-antigen_ligase-rel_domated"/>
</dbReference>